<dbReference type="KEGG" id="fra:Francci3_0460"/>
<dbReference type="GO" id="GO:0005829">
    <property type="term" value="C:cytosol"/>
    <property type="evidence" value="ECO:0007669"/>
    <property type="project" value="TreeGrafter"/>
</dbReference>
<evidence type="ECO:0000313" key="4">
    <source>
        <dbReference type="EMBL" id="ABD09846.1"/>
    </source>
</evidence>
<dbReference type="PANTHER" id="PTHR46797:SF1">
    <property type="entry name" value="METHYLPHOSPHONATE SYNTHASE"/>
    <property type="match status" value="1"/>
</dbReference>
<feature type="region of interest" description="Disordered" evidence="2">
    <location>
        <begin position="181"/>
        <end position="325"/>
    </location>
</feature>
<keyword evidence="1" id="KW-0238">DNA-binding</keyword>
<organism evidence="4 5">
    <name type="scientific">Frankia casuarinae (strain DSM 45818 / CECT 9043 / HFP020203 / CcI3)</name>
    <dbReference type="NCBI Taxonomy" id="106370"/>
    <lineage>
        <taxon>Bacteria</taxon>
        <taxon>Bacillati</taxon>
        <taxon>Actinomycetota</taxon>
        <taxon>Actinomycetes</taxon>
        <taxon>Frankiales</taxon>
        <taxon>Frankiaceae</taxon>
        <taxon>Frankia</taxon>
    </lineage>
</organism>
<dbReference type="Pfam" id="PF01381">
    <property type="entry name" value="HTH_3"/>
    <property type="match status" value="1"/>
</dbReference>
<dbReference type="GO" id="GO:0003677">
    <property type="term" value="F:DNA binding"/>
    <property type="evidence" value="ECO:0007669"/>
    <property type="project" value="UniProtKB-KW"/>
</dbReference>
<dbReference type="STRING" id="106370.Francci3_0460"/>
<dbReference type="PANTHER" id="PTHR46797">
    <property type="entry name" value="HTH-TYPE TRANSCRIPTIONAL REGULATOR"/>
    <property type="match status" value="1"/>
</dbReference>
<protein>
    <submittedName>
        <fullName evidence="4">Transcriptional regulator, XRE family</fullName>
    </submittedName>
</protein>
<dbReference type="InterPro" id="IPR050807">
    <property type="entry name" value="TransReg_Diox_bact_type"/>
</dbReference>
<proteinExistence type="predicted"/>
<dbReference type="CDD" id="cd00093">
    <property type="entry name" value="HTH_XRE"/>
    <property type="match status" value="1"/>
</dbReference>
<dbReference type="PROSITE" id="PS50943">
    <property type="entry name" value="HTH_CROC1"/>
    <property type="match status" value="1"/>
</dbReference>
<accession>Q2JFU6</accession>
<dbReference type="Proteomes" id="UP000001937">
    <property type="component" value="Chromosome"/>
</dbReference>
<dbReference type="AlphaFoldDB" id="Q2JFU6"/>
<dbReference type="InterPro" id="IPR001387">
    <property type="entry name" value="Cro/C1-type_HTH"/>
</dbReference>
<reference evidence="4 5" key="1">
    <citation type="journal article" date="2007" name="Genome Res.">
        <title>Genome characteristics of facultatively symbiotic Frankia sp. strains reflect host range and host plant biogeography.</title>
        <authorList>
            <person name="Normand P."/>
            <person name="Lapierre P."/>
            <person name="Tisa L.S."/>
            <person name="Gogarten J.P."/>
            <person name="Alloisio N."/>
            <person name="Bagnarol E."/>
            <person name="Bassi C.A."/>
            <person name="Berry A.M."/>
            <person name="Bickhart D.M."/>
            <person name="Choisne N."/>
            <person name="Couloux A."/>
            <person name="Cournoyer B."/>
            <person name="Cruveiller S."/>
            <person name="Daubin V."/>
            <person name="Demange N."/>
            <person name="Francino M.P."/>
            <person name="Goltsman E."/>
            <person name="Huang Y."/>
            <person name="Kopp O.R."/>
            <person name="Labarre L."/>
            <person name="Lapidus A."/>
            <person name="Lavire C."/>
            <person name="Marechal J."/>
            <person name="Martinez M."/>
            <person name="Mastronunzio J.E."/>
            <person name="Mullin B.C."/>
            <person name="Niemann J."/>
            <person name="Pujic P."/>
            <person name="Rawnsley T."/>
            <person name="Rouy Z."/>
            <person name="Schenowitz C."/>
            <person name="Sellstedt A."/>
            <person name="Tavares F."/>
            <person name="Tomkins J.P."/>
            <person name="Vallenet D."/>
            <person name="Valverde C."/>
            <person name="Wall L.G."/>
            <person name="Wang Y."/>
            <person name="Medigue C."/>
            <person name="Benson D.R."/>
        </authorList>
    </citation>
    <scope>NUCLEOTIDE SEQUENCE [LARGE SCALE GENOMIC DNA]</scope>
    <source>
        <strain evidence="5">DSM 45818 / CECT 9043 / CcI3</strain>
    </source>
</reference>
<feature type="compositionally biased region" description="Low complexity" evidence="2">
    <location>
        <begin position="199"/>
        <end position="232"/>
    </location>
</feature>
<dbReference type="Gene3D" id="1.10.260.40">
    <property type="entry name" value="lambda repressor-like DNA-binding domains"/>
    <property type="match status" value="1"/>
</dbReference>
<keyword evidence="5" id="KW-1185">Reference proteome</keyword>
<evidence type="ECO:0000259" key="3">
    <source>
        <dbReference type="PROSITE" id="PS50943"/>
    </source>
</evidence>
<dbReference type="SMART" id="SM00530">
    <property type="entry name" value="HTH_XRE"/>
    <property type="match status" value="1"/>
</dbReference>
<feature type="compositionally biased region" description="Low complexity" evidence="2">
    <location>
        <begin position="240"/>
        <end position="263"/>
    </location>
</feature>
<name>Q2JFU6_FRACC</name>
<sequence length="325" mass="33648">MASPESQRPRTAGSRRTVVRGVRGVRGLLGRGVQPYAEVHGWRGARHGRGNPPRPPAKEAFDPVAALNVRDLGDFIRDQRHSAQISLRQLAKQAGVSNPYLSQIERGLRRPSAEILQQIAKALRISAEVLYVQAGILEERQGEENVMAAVLADESLSERQKQVVLDIYEAFCRENAIAARAGRGHPDGDAEAGPRGFVPGEPAAPTAGPAAIGDSASARGPAATAGATFAEPTTKRRSARQASATSRGGTTTAARSASSDGTGKPSPGTAPGRTRRSKATGGEPAAATRTESGPITGAPPASLPTPAAPAAPAPQPTTDNPVDQT</sequence>
<evidence type="ECO:0000313" key="5">
    <source>
        <dbReference type="Proteomes" id="UP000001937"/>
    </source>
</evidence>
<feature type="compositionally biased region" description="Pro residues" evidence="2">
    <location>
        <begin position="301"/>
        <end position="315"/>
    </location>
</feature>
<dbReference type="SUPFAM" id="SSF47413">
    <property type="entry name" value="lambda repressor-like DNA-binding domains"/>
    <property type="match status" value="1"/>
</dbReference>
<dbReference type="InterPro" id="IPR010982">
    <property type="entry name" value="Lambda_DNA-bd_dom_sf"/>
</dbReference>
<dbReference type="eggNOG" id="COG1396">
    <property type="taxonomic scope" value="Bacteria"/>
</dbReference>
<dbReference type="GO" id="GO:0003700">
    <property type="term" value="F:DNA-binding transcription factor activity"/>
    <property type="evidence" value="ECO:0007669"/>
    <property type="project" value="TreeGrafter"/>
</dbReference>
<evidence type="ECO:0000256" key="1">
    <source>
        <dbReference type="ARBA" id="ARBA00023125"/>
    </source>
</evidence>
<dbReference type="HOGENOM" id="CLU_074072_1_0_11"/>
<feature type="domain" description="HTH cro/C1-type" evidence="3">
    <location>
        <begin position="76"/>
        <end position="130"/>
    </location>
</feature>
<dbReference type="EMBL" id="CP000249">
    <property type="protein sequence ID" value="ABD09846.1"/>
    <property type="molecule type" value="Genomic_DNA"/>
</dbReference>
<gene>
    <name evidence="4" type="ordered locus">Francci3_0460</name>
</gene>
<evidence type="ECO:0000256" key="2">
    <source>
        <dbReference type="SAM" id="MobiDB-lite"/>
    </source>
</evidence>